<feature type="transmembrane region" description="Helical" evidence="9">
    <location>
        <begin position="71"/>
        <end position="101"/>
    </location>
</feature>
<accession>H2BYP4</accession>
<sequence length="427" mass="46947">MKLKREISRWDLVLLLINSTIGAGIFGLPSQIFKLSGIYSLPALFLCALIVFVLVLVFAEVASRFKKTGGPYLYILAAFGKIPAFIIGWLILITRVSTYAALINLMVTYLSYFNPLFIEPVYKISLISGITFLFTWVNYLGVRNSTILSNTLAIAKILPLLAFVVIGLFYIKPELIDTTQALPDFSDFSSSVLILIFAFTGFEAVLVNTGEIRDPRKNIPFALITSLSFVAIFYGLIQFVSIGTFPNLISSDKPITDAAQLFMGSTGAALITLGAVISIGGTLNAVMLIGSRVPYALSEEKQFPKLFSVLNPKNRTPVYSLFIFTAVTLLASLTGSFIYAVSISVISKIFIFLLVCAAMIKLRQKPEKEADYFKLRFGNFFAIAGILASVGLLLSSDLTEFVDVLVTVLIGLALFGIYKIFSRKKEY</sequence>
<evidence type="ECO:0000256" key="9">
    <source>
        <dbReference type="SAM" id="Phobius"/>
    </source>
</evidence>
<feature type="transmembrane region" description="Helical" evidence="9">
    <location>
        <begin position="318"/>
        <end position="339"/>
    </location>
</feature>
<feature type="transmembrane region" description="Helical" evidence="9">
    <location>
        <begin position="401"/>
        <end position="421"/>
    </location>
</feature>
<keyword evidence="4" id="KW-1003">Cell membrane</keyword>
<feature type="transmembrane region" description="Helical" evidence="9">
    <location>
        <begin position="12"/>
        <end position="32"/>
    </location>
</feature>
<keyword evidence="5 9" id="KW-0812">Transmembrane</keyword>
<dbReference type="PANTHER" id="PTHR42770:SF18">
    <property type="entry name" value="ARGININE_AGMATINE ANTIPORTER"/>
    <property type="match status" value="1"/>
</dbReference>
<evidence type="ECO:0000256" key="7">
    <source>
        <dbReference type="ARBA" id="ARBA00023136"/>
    </source>
</evidence>
<evidence type="ECO:0000256" key="4">
    <source>
        <dbReference type="ARBA" id="ARBA00022475"/>
    </source>
</evidence>
<keyword evidence="7 9" id="KW-0472">Membrane</keyword>
<comment type="function">
    <text evidence="8">Major component of the acid-resistance (AR) system allowing enteric pathogens to survive the acidic environment in the stomach. Exchanges extracellular arginine for its intracellular decarboxylation product agmatine (Agm) thereby expelling intracellular protons. Probably undergoes several conformational states in order to translocate the substrate across the membrane; keeps the substrate accessible to only 1 side of the membrane at a time by opening and closing 3 membrane-internal gates.</text>
</comment>
<dbReference type="EMBL" id="JH594606">
    <property type="protein sequence ID" value="EHQ01165.1"/>
    <property type="molecule type" value="Genomic_DNA"/>
</dbReference>
<dbReference type="GO" id="GO:0005886">
    <property type="term" value="C:plasma membrane"/>
    <property type="evidence" value="ECO:0007669"/>
    <property type="project" value="UniProtKB-SubCell"/>
</dbReference>
<feature type="transmembrane region" description="Helical" evidence="9">
    <location>
        <begin position="191"/>
        <end position="209"/>
    </location>
</feature>
<evidence type="ECO:0000313" key="11">
    <source>
        <dbReference type="Proteomes" id="UP000003844"/>
    </source>
</evidence>
<dbReference type="PANTHER" id="PTHR42770">
    <property type="entry name" value="AMINO ACID TRANSPORTER-RELATED"/>
    <property type="match status" value="1"/>
</dbReference>
<dbReference type="Proteomes" id="UP000003844">
    <property type="component" value="Unassembled WGS sequence"/>
</dbReference>
<organism evidence="10 11">
    <name type="scientific">Gillisia limnaea (strain DSM 15749 / LMG 21470 / R-8282)</name>
    <dbReference type="NCBI Taxonomy" id="865937"/>
    <lineage>
        <taxon>Bacteria</taxon>
        <taxon>Pseudomonadati</taxon>
        <taxon>Bacteroidota</taxon>
        <taxon>Flavobacteriia</taxon>
        <taxon>Flavobacteriales</taxon>
        <taxon>Flavobacteriaceae</taxon>
        <taxon>Gillisia</taxon>
    </lineage>
</organism>
<protein>
    <recommendedName>
        <fullName evidence="3">Arginine/agmatine antiporter</fullName>
    </recommendedName>
</protein>
<dbReference type="eggNOG" id="COG0531">
    <property type="taxonomic scope" value="Bacteria"/>
</dbReference>
<name>H2BYP4_GILLR</name>
<comment type="similarity">
    <text evidence="2">Belongs to the amino acid-polyamine-organocation (APC) superfamily. Basic amino acid/polyamine antiporter (APA) (TC 2.A.3.2) family.</text>
</comment>
<proteinExistence type="inferred from homology"/>
<keyword evidence="6 9" id="KW-1133">Transmembrane helix</keyword>
<dbReference type="AlphaFoldDB" id="H2BYP4"/>
<evidence type="ECO:0000313" key="10">
    <source>
        <dbReference type="EMBL" id="EHQ01165.1"/>
    </source>
</evidence>
<dbReference type="InterPro" id="IPR002293">
    <property type="entry name" value="AA/rel_permease1"/>
</dbReference>
<evidence type="ECO:0000256" key="5">
    <source>
        <dbReference type="ARBA" id="ARBA00022692"/>
    </source>
</evidence>
<feature type="transmembrane region" description="Helical" evidence="9">
    <location>
        <begin position="221"/>
        <end position="249"/>
    </location>
</feature>
<feature type="transmembrane region" description="Helical" evidence="9">
    <location>
        <begin position="153"/>
        <end position="171"/>
    </location>
</feature>
<evidence type="ECO:0000256" key="8">
    <source>
        <dbReference type="ARBA" id="ARBA00045636"/>
    </source>
</evidence>
<dbReference type="HOGENOM" id="CLU_007946_15_12_10"/>
<dbReference type="OrthoDB" id="9806937at2"/>
<feature type="transmembrane region" description="Helical" evidence="9">
    <location>
        <begin position="38"/>
        <end position="59"/>
    </location>
</feature>
<evidence type="ECO:0000256" key="1">
    <source>
        <dbReference type="ARBA" id="ARBA00004651"/>
    </source>
</evidence>
<dbReference type="STRING" id="865937.Gilli_0451"/>
<comment type="subcellular location">
    <subcellularLocation>
        <location evidence="1">Cell membrane</location>
        <topology evidence="1">Multi-pass membrane protein</topology>
    </subcellularLocation>
</comment>
<feature type="transmembrane region" description="Helical" evidence="9">
    <location>
        <begin position="345"/>
        <end position="363"/>
    </location>
</feature>
<dbReference type="InterPro" id="IPR050367">
    <property type="entry name" value="APC_superfamily"/>
</dbReference>
<keyword evidence="11" id="KW-1185">Reference proteome</keyword>
<dbReference type="Pfam" id="PF13520">
    <property type="entry name" value="AA_permease_2"/>
    <property type="match status" value="1"/>
</dbReference>
<gene>
    <name evidence="10" type="ORF">Gilli_0451</name>
</gene>
<feature type="transmembrane region" description="Helical" evidence="9">
    <location>
        <begin position="375"/>
        <end position="395"/>
    </location>
</feature>
<evidence type="ECO:0000256" key="6">
    <source>
        <dbReference type="ARBA" id="ARBA00022989"/>
    </source>
</evidence>
<dbReference type="GO" id="GO:0022857">
    <property type="term" value="F:transmembrane transporter activity"/>
    <property type="evidence" value="ECO:0007669"/>
    <property type="project" value="InterPro"/>
</dbReference>
<dbReference type="PIRSF" id="PIRSF006060">
    <property type="entry name" value="AA_transporter"/>
    <property type="match status" value="1"/>
</dbReference>
<reference evidence="11" key="1">
    <citation type="journal article" date="2012" name="Stand. Genomic Sci.">
        <title>Genome sequence of the Antarctic rhodopsins-containing flavobacterium Gillisia limnaea type strain (R-8282(T)).</title>
        <authorList>
            <person name="Riedel T."/>
            <person name="Held B."/>
            <person name="Nolan M."/>
            <person name="Lucas S."/>
            <person name="Lapidus A."/>
            <person name="Tice H."/>
            <person name="Del Rio T.G."/>
            <person name="Cheng J.F."/>
            <person name="Han C."/>
            <person name="Tapia R."/>
            <person name="Goodwin L.A."/>
            <person name="Pitluck S."/>
            <person name="Liolios K."/>
            <person name="Mavromatis K."/>
            <person name="Pagani I."/>
            <person name="Ivanova N."/>
            <person name="Mikhailova N."/>
            <person name="Pati A."/>
            <person name="Chen A."/>
            <person name="Palaniappan K."/>
            <person name="Land M."/>
            <person name="Rohde M."/>
            <person name="Tindall B.J."/>
            <person name="Detter J.C."/>
            <person name="Goker M."/>
            <person name="Bristow J."/>
            <person name="Eisen J.A."/>
            <person name="Markowitz V."/>
            <person name="Hugenholtz P."/>
            <person name="Kyrpides N.C."/>
            <person name="Klenk H.P."/>
            <person name="Woyke T."/>
        </authorList>
    </citation>
    <scope>NUCLEOTIDE SEQUENCE [LARGE SCALE GENOMIC DNA]</scope>
    <source>
        <strain evidence="11">DSM 15749 / LMG 21470 / R-8282</strain>
    </source>
</reference>
<dbReference type="RefSeq" id="WP_006987491.1">
    <property type="nucleotide sequence ID" value="NZ_JH594606.1"/>
</dbReference>
<evidence type="ECO:0000256" key="2">
    <source>
        <dbReference type="ARBA" id="ARBA00008220"/>
    </source>
</evidence>
<feature type="transmembrane region" description="Helical" evidence="9">
    <location>
        <begin position="121"/>
        <end position="141"/>
    </location>
</feature>
<evidence type="ECO:0000256" key="3">
    <source>
        <dbReference type="ARBA" id="ARBA00021069"/>
    </source>
</evidence>
<feature type="transmembrane region" description="Helical" evidence="9">
    <location>
        <begin position="269"/>
        <end position="297"/>
    </location>
</feature>
<dbReference type="Gene3D" id="1.20.1740.10">
    <property type="entry name" value="Amino acid/polyamine transporter I"/>
    <property type="match status" value="1"/>
</dbReference>